<dbReference type="EMBL" id="JAAMPI010000141">
    <property type="protein sequence ID" value="KAF4635098.1"/>
    <property type="molecule type" value="Genomic_DNA"/>
</dbReference>
<name>A0A8H4W5L4_9HELO</name>
<dbReference type="Proteomes" id="UP000566819">
    <property type="component" value="Unassembled WGS sequence"/>
</dbReference>
<proteinExistence type="predicted"/>
<evidence type="ECO:0000313" key="3">
    <source>
        <dbReference type="Proteomes" id="UP000566819"/>
    </source>
</evidence>
<dbReference type="PANTHER" id="PTHR33112:SF9">
    <property type="entry name" value="HETEROKARYON INCOMPATIBILITY DOMAIN-CONTAINING PROTEIN"/>
    <property type="match status" value="1"/>
</dbReference>
<dbReference type="InterPro" id="IPR010730">
    <property type="entry name" value="HET"/>
</dbReference>
<dbReference type="OrthoDB" id="8300194at2759"/>
<comment type="caution">
    <text evidence="2">The sequence shown here is derived from an EMBL/GenBank/DDBJ whole genome shotgun (WGS) entry which is preliminary data.</text>
</comment>
<dbReference type="Pfam" id="PF06985">
    <property type="entry name" value="HET"/>
    <property type="match status" value="1"/>
</dbReference>
<feature type="domain" description="Heterokaryon incompatibility" evidence="1">
    <location>
        <begin position="29"/>
        <end position="176"/>
    </location>
</feature>
<keyword evidence="3" id="KW-1185">Reference proteome</keyword>
<evidence type="ECO:0000313" key="2">
    <source>
        <dbReference type="EMBL" id="KAF4635098.1"/>
    </source>
</evidence>
<protein>
    <recommendedName>
        <fullName evidence="1">Heterokaryon incompatibility domain-containing protein</fullName>
    </recommendedName>
</protein>
<evidence type="ECO:0000259" key="1">
    <source>
        <dbReference type="Pfam" id="PF06985"/>
    </source>
</evidence>
<accession>A0A8H4W5L4</accession>
<gene>
    <name evidence="2" type="ORF">G7Y89_g3003</name>
</gene>
<reference evidence="2 3" key="1">
    <citation type="submission" date="2020-03" db="EMBL/GenBank/DDBJ databases">
        <title>Draft Genome Sequence of Cudoniella acicularis.</title>
        <authorList>
            <person name="Buettner E."/>
            <person name="Kellner H."/>
        </authorList>
    </citation>
    <scope>NUCLEOTIDE SEQUENCE [LARGE SCALE GENOMIC DNA]</scope>
    <source>
        <strain evidence="2 3">DSM 108380</strain>
    </source>
</reference>
<dbReference type="PANTHER" id="PTHR33112">
    <property type="entry name" value="DOMAIN PROTEIN, PUTATIVE-RELATED"/>
    <property type="match status" value="1"/>
</dbReference>
<sequence length="286" mass="33242">MPTRLLDLMPTESGIELRLILSSHITAKYVALSRCWGNCQIAKTTSENIHSMFHNIPLSSLPQTFQDTVNLCREFKIRYLWIDSLCIVQDDIMEWRHEAGRMTSVYGNAFLVIAASASSDDNIGMFPRREGHYYHQSDFEWNGHAITVKAQPWRQHYEHYFSGEGPLATRSWGYQERLLGQRVLSYHQDELFSECNEMWRCECGVGDRIGNSKHPYNLREIFDNGKNHLDALYREWRQTIVCRYACRDLSKASDKLPAISRVTEAFRSRLDDDYVAGLCRMAERGL</sequence>
<organism evidence="2 3">
    <name type="scientific">Cudoniella acicularis</name>
    <dbReference type="NCBI Taxonomy" id="354080"/>
    <lineage>
        <taxon>Eukaryota</taxon>
        <taxon>Fungi</taxon>
        <taxon>Dikarya</taxon>
        <taxon>Ascomycota</taxon>
        <taxon>Pezizomycotina</taxon>
        <taxon>Leotiomycetes</taxon>
        <taxon>Helotiales</taxon>
        <taxon>Tricladiaceae</taxon>
        <taxon>Cudoniella</taxon>
    </lineage>
</organism>
<dbReference type="AlphaFoldDB" id="A0A8H4W5L4"/>